<dbReference type="EMBL" id="CP115668">
    <property type="protein sequence ID" value="WCC79138.1"/>
    <property type="molecule type" value="Genomic_DNA"/>
</dbReference>
<sequence length="135" mass="14458">MVWATSSGVCGKYLAASMTDWLVAMEAEGSLIPGIDRYSAQVRAELIAMSPATIDRYLAPVRAHDPIRGKSTTRPGSLLPNSITIRKAGDEVDAEPGFFEVDTVAHGGPSLKGQFAASGERHRHAHRLGLHPLDP</sequence>
<name>A0ABY7QVP1_9ACTN</name>
<keyword evidence="2" id="KW-1185">Reference proteome</keyword>
<dbReference type="RefSeq" id="WP_271417344.1">
    <property type="nucleotide sequence ID" value="NZ_CP115668.1"/>
</dbReference>
<proteinExistence type="predicted"/>
<protein>
    <submittedName>
        <fullName evidence="1">Uncharacterized protein</fullName>
    </submittedName>
</protein>
<accession>A0ABY7QVP1</accession>
<evidence type="ECO:0000313" key="1">
    <source>
        <dbReference type="EMBL" id="WCC79138.1"/>
    </source>
</evidence>
<gene>
    <name evidence="1" type="ORF">O6R08_06140</name>
</gene>
<reference evidence="1 2" key="1">
    <citation type="submission" date="2023-06" db="EMBL/GenBank/DDBJ databases">
        <title>The Gram-positive Non-spore-bearing Anaerobic Bacilli of Human Feces.</title>
        <authorList>
            <person name="Eggerth A.H."/>
        </authorList>
    </citation>
    <scope>NUCLEOTIDE SEQUENCE [LARGE SCALE GENOMIC DNA]</scope>
    <source>
        <strain evidence="1 2">CBA3108</strain>
    </source>
</reference>
<evidence type="ECO:0000313" key="2">
    <source>
        <dbReference type="Proteomes" id="UP001212097"/>
    </source>
</evidence>
<organism evidence="1 2">
    <name type="scientific">Cutibacterium equinum</name>
    <dbReference type="NCBI Taxonomy" id="3016342"/>
    <lineage>
        <taxon>Bacteria</taxon>
        <taxon>Bacillati</taxon>
        <taxon>Actinomycetota</taxon>
        <taxon>Actinomycetes</taxon>
        <taxon>Propionibacteriales</taxon>
        <taxon>Propionibacteriaceae</taxon>
        <taxon>Cutibacterium</taxon>
    </lineage>
</organism>
<dbReference type="Proteomes" id="UP001212097">
    <property type="component" value="Chromosome"/>
</dbReference>